<dbReference type="InterPro" id="IPR002104">
    <property type="entry name" value="Integrase_catalytic"/>
</dbReference>
<proteinExistence type="predicted"/>
<dbReference type="InterPro" id="IPR011010">
    <property type="entry name" value="DNA_brk_join_enz"/>
</dbReference>
<dbReference type="GO" id="GO:0015074">
    <property type="term" value="P:DNA integration"/>
    <property type="evidence" value="ECO:0007669"/>
    <property type="project" value="InterPro"/>
</dbReference>
<reference evidence="3" key="1">
    <citation type="submission" date="2023-03" db="EMBL/GenBank/DDBJ databases">
        <authorList>
            <person name="Steffen K."/>
            <person name="Cardenas P."/>
        </authorList>
    </citation>
    <scope>NUCLEOTIDE SEQUENCE</scope>
</reference>
<gene>
    <name evidence="3" type="ORF">GBAR_LOCUS21185</name>
</gene>
<dbReference type="Gene3D" id="1.10.443.10">
    <property type="entry name" value="Intergrase catalytic core"/>
    <property type="match status" value="1"/>
</dbReference>
<evidence type="ECO:0000256" key="1">
    <source>
        <dbReference type="ARBA" id="ARBA00023172"/>
    </source>
</evidence>
<evidence type="ECO:0000313" key="3">
    <source>
        <dbReference type="EMBL" id="CAI8037931.1"/>
    </source>
</evidence>
<accession>A0AA35X2Z6</accession>
<dbReference type="GO" id="GO:0003677">
    <property type="term" value="F:DNA binding"/>
    <property type="evidence" value="ECO:0007669"/>
    <property type="project" value="InterPro"/>
</dbReference>
<keyword evidence="1" id="KW-0233">DNA recombination</keyword>
<dbReference type="EMBL" id="CASHTH010002969">
    <property type="protein sequence ID" value="CAI8037931.1"/>
    <property type="molecule type" value="Genomic_DNA"/>
</dbReference>
<feature type="domain" description="Tyr recombinase" evidence="2">
    <location>
        <begin position="1"/>
        <end position="90"/>
    </location>
</feature>
<dbReference type="InterPro" id="IPR013762">
    <property type="entry name" value="Integrase-like_cat_sf"/>
</dbReference>
<keyword evidence="4" id="KW-1185">Reference proteome</keyword>
<dbReference type="Pfam" id="PF00589">
    <property type="entry name" value="Phage_integrase"/>
    <property type="match status" value="1"/>
</dbReference>
<dbReference type="AlphaFoldDB" id="A0AA35X2Z6"/>
<dbReference type="Proteomes" id="UP001174909">
    <property type="component" value="Unassembled WGS sequence"/>
</dbReference>
<dbReference type="PROSITE" id="PS51898">
    <property type="entry name" value="TYR_RECOMBINASE"/>
    <property type="match status" value="1"/>
</dbReference>
<evidence type="ECO:0000313" key="4">
    <source>
        <dbReference type="Proteomes" id="UP001174909"/>
    </source>
</evidence>
<comment type="caution">
    <text evidence="3">The sequence shown here is derived from an EMBL/GenBank/DDBJ whole genome shotgun (WGS) entry which is preliminary data.</text>
</comment>
<evidence type="ECO:0000259" key="2">
    <source>
        <dbReference type="PROSITE" id="PS51898"/>
    </source>
</evidence>
<sequence>MSRFSRPAKATPPFNAKRFIKYSMMCLSQQGLNGKLATHTLRKTFAQRLYQQCNDIYLVRELLGHKNVVTTQAYIGINYVSAQDAVEAMSLDAEDTPRDPLDAFPPEQLIAKVIALGYEVRLRTEK</sequence>
<name>A0AA35X2Z6_GEOBA</name>
<dbReference type="GO" id="GO:0006310">
    <property type="term" value="P:DNA recombination"/>
    <property type="evidence" value="ECO:0007669"/>
    <property type="project" value="UniProtKB-KW"/>
</dbReference>
<dbReference type="SUPFAM" id="SSF56349">
    <property type="entry name" value="DNA breaking-rejoining enzymes"/>
    <property type="match status" value="1"/>
</dbReference>
<protein>
    <submittedName>
        <fullName evidence="3">Tyrosine recombinase Tlet_1492</fullName>
    </submittedName>
</protein>
<organism evidence="3 4">
    <name type="scientific">Geodia barretti</name>
    <name type="common">Barrett's horny sponge</name>
    <dbReference type="NCBI Taxonomy" id="519541"/>
    <lineage>
        <taxon>Eukaryota</taxon>
        <taxon>Metazoa</taxon>
        <taxon>Porifera</taxon>
        <taxon>Demospongiae</taxon>
        <taxon>Heteroscleromorpha</taxon>
        <taxon>Tetractinellida</taxon>
        <taxon>Astrophorina</taxon>
        <taxon>Geodiidae</taxon>
        <taxon>Geodia</taxon>
    </lineage>
</organism>